<evidence type="ECO:0000313" key="2">
    <source>
        <dbReference type="Proteomes" id="UP001153269"/>
    </source>
</evidence>
<evidence type="ECO:0000313" key="1">
    <source>
        <dbReference type="EMBL" id="CAB1431628.1"/>
    </source>
</evidence>
<name>A0A9N7YN37_PLEPL</name>
<proteinExistence type="predicted"/>
<protein>
    <submittedName>
        <fullName evidence="1">Uncharacterized protein</fullName>
    </submittedName>
</protein>
<organism evidence="1 2">
    <name type="scientific">Pleuronectes platessa</name>
    <name type="common">European plaice</name>
    <dbReference type="NCBI Taxonomy" id="8262"/>
    <lineage>
        <taxon>Eukaryota</taxon>
        <taxon>Metazoa</taxon>
        <taxon>Chordata</taxon>
        <taxon>Craniata</taxon>
        <taxon>Vertebrata</taxon>
        <taxon>Euteleostomi</taxon>
        <taxon>Actinopterygii</taxon>
        <taxon>Neopterygii</taxon>
        <taxon>Teleostei</taxon>
        <taxon>Neoteleostei</taxon>
        <taxon>Acanthomorphata</taxon>
        <taxon>Carangaria</taxon>
        <taxon>Pleuronectiformes</taxon>
        <taxon>Pleuronectoidei</taxon>
        <taxon>Pleuronectidae</taxon>
        <taxon>Pleuronectes</taxon>
    </lineage>
</organism>
<sequence>MTGTQTSETTEHMSSVEFCMFWIDFRRLDVKIPPEELQLQIGTRTFQDQIPNLPAVNLHLTFTSCVHQTNVEFNSRRPCGRRPFLHCPPPASYDITHSSELKWRNEPESYWYAVYSGMGWGCAGRAVVHTSLRNVSGARNMRLGAESEGTKPVDPMRGCSAAPISTQPPDRFLLPVLPVPPVRPVAVSSVRRQIQASCSLSSVLVVTSDPGSAQRL</sequence>
<comment type="caution">
    <text evidence="1">The sequence shown here is derived from an EMBL/GenBank/DDBJ whole genome shotgun (WGS) entry which is preliminary data.</text>
</comment>
<dbReference type="AlphaFoldDB" id="A0A9N7YN37"/>
<dbReference type="Proteomes" id="UP001153269">
    <property type="component" value="Unassembled WGS sequence"/>
</dbReference>
<reference evidence="1" key="1">
    <citation type="submission" date="2020-03" db="EMBL/GenBank/DDBJ databases">
        <authorList>
            <person name="Weist P."/>
        </authorList>
    </citation>
    <scope>NUCLEOTIDE SEQUENCE</scope>
</reference>
<gene>
    <name evidence="1" type="ORF">PLEPLA_LOCUS19685</name>
</gene>
<keyword evidence="2" id="KW-1185">Reference proteome</keyword>
<dbReference type="EMBL" id="CADEAL010001355">
    <property type="protein sequence ID" value="CAB1431628.1"/>
    <property type="molecule type" value="Genomic_DNA"/>
</dbReference>
<accession>A0A9N7YN37</accession>